<name>A0ABV0VK64_9TELE</name>
<evidence type="ECO:0000313" key="1">
    <source>
        <dbReference type="EMBL" id="MEQ2257093.1"/>
    </source>
</evidence>
<reference evidence="1 2" key="1">
    <citation type="submission" date="2021-06" db="EMBL/GenBank/DDBJ databases">
        <authorList>
            <person name="Palmer J.M."/>
        </authorList>
    </citation>
    <scope>NUCLEOTIDE SEQUENCE [LARGE SCALE GENOMIC DNA]</scope>
    <source>
        <strain evidence="2">if_2019</strain>
        <tissue evidence="1">Muscle</tissue>
    </source>
</reference>
<accession>A0ABV0VK64</accession>
<dbReference type="InterPro" id="IPR013935">
    <property type="entry name" value="Trs120_TRAPPC9"/>
</dbReference>
<evidence type="ECO:0000313" key="2">
    <source>
        <dbReference type="Proteomes" id="UP001482620"/>
    </source>
</evidence>
<organism evidence="1 2">
    <name type="scientific">Ilyodon furcidens</name>
    <name type="common">goldbreast splitfin</name>
    <dbReference type="NCBI Taxonomy" id="33524"/>
    <lineage>
        <taxon>Eukaryota</taxon>
        <taxon>Metazoa</taxon>
        <taxon>Chordata</taxon>
        <taxon>Craniata</taxon>
        <taxon>Vertebrata</taxon>
        <taxon>Euteleostomi</taxon>
        <taxon>Actinopterygii</taxon>
        <taxon>Neopterygii</taxon>
        <taxon>Teleostei</taxon>
        <taxon>Neoteleostei</taxon>
        <taxon>Acanthomorphata</taxon>
        <taxon>Ovalentaria</taxon>
        <taxon>Atherinomorphae</taxon>
        <taxon>Cyprinodontiformes</taxon>
        <taxon>Goodeidae</taxon>
        <taxon>Ilyodon</taxon>
    </lineage>
</organism>
<comment type="caution">
    <text evidence="1">The sequence shown here is derived from an EMBL/GenBank/DDBJ whole genome shotgun (WGS) entry which is preliminary data.</text>
</comment>
<protein>
    <submittedName>
        <fullName evidence="1">Trafficking protein particle complex subunit 9</fullName>
    </submittedName>
</protein>
<proteinExistence type="predicted"/>
<dbReference type="PANTHER" id="PTHR21512:SF5">
    <property type="entry name" value="TRAFFICKING PROTEIN PARTICLE COMPLEX SUBUNIT 9"/>
    <property type="match status" value="1"/>
</dbReference>
<keyword evidence="2" id="KW-1185">Reference proteome</keyword>
<dbReference type="EMBL" id="JAHRIQ010108982">
    <property type="protein sequence ID" value="MEQ2257093.1"/>
    <property type="molecule type" value="Genomic_DNA"/>
</dbReference>
<dbReference type="Proteomes" id="UP001482620">
    <property type="component" value="Unassembled WGS sequence"/>
</dbReference>
<sequence>MIACCTGGLLTSGVEFESLPAALSLPAESGLYPVTLVGVPRTAGNITVNGYHTSVFGVSSDCLLEGQPSVKTSGCLVEVIPSLPRLQLSTSLPRLETLIFHCSNNHHPCPPQSESL</sequence>
<dbReference type="PANTHER" id="PTHR21512">
    <property type="entry name" value="TRAFFICKING PROTEIN PARTICLE COMPLEX SUBUNIT 9"/>
    <property type="match status" value="1"/>
</dbReference>
<gene>
    <name evidence="1" type="primary">TRAPPC9_3</name>
    <name evidence="1" type="ORF">ILYODFUR_030992</name>
</gene>